<accession>A0A7S2UBK5</accession>
<keyword evidence="1" id="KW-0808">Transferase</keyword>
<proteinExistence type="predicted"/>
<evidence type="ECO:0000313" key="3">
    <source>
        <dbReference type="EMBL" id="CAD9814581.1"/>
    </source>
</evidence>
<gene>
    <name evidence="3" type="ORF">ASEP1449_LOCUS6406</name>
</gene>
<feature type="domain" description="Glycosyl transferase family 1" evidence="2">
    <location>
        <begin position="275"/>
        <end position="396"/>
    </location>
</feature>
<protein>
    <recommendedName>
        <fullName evidence="2">Glycosyl transferase family 1 domain-containing protein</fullName>
    </recommendedName>
</protein>
<dbReference type="GO" id="GO:0016757">
    <property type="term" value="F:glycosyltransferase activity"/>
    <property type="evidence" value="ECO:0007669"/>
    <property type="project" value="UniProtKB-KW"/>
</dbReference>
<evidence type="ECO:0000256" key="1">
    <source>
        <dbReference type="ARBA" id="ARBA00022676"/>
    </source>
</evidence>
<dbReference type="InterPro" id="IPR001296">
    <property type="entry name" value="Glyco_trans_1"/>
</dbReference>
<dbReference type="SUPFAM" id="SSF53756">
    <property type="entry name" value="UDP-Glycosyltransferase/glycogen phosphorylase"/>
    <property type="match status" value="1"/>
</dbReference>
<name>A0A7S2UBK5_9STRA</name>
<dbReference type="EMBL" id="HBHQ01009487">
    <property type="protein sequence ID" value="CAD9814581.1"/>
    <property type="molecule type" value="Transcribed_RNA"/>
</dbReference>
<dbReference type="AlphaFoldDB" id="A0A7S2UBK5"/>
<keyword evidence="1" id="KW-0328">Glycosyltransferase</keyword>
<reference evidence="3" key="1">
    <citation type="submission" date="2021-01" db="EMBL/GenBank/DDBJ databases">
        <authorList>
            <person name="Corre E."/>
            <person name="Pelletier E."/>
            <person name="Niang G."/>
            <person name="Scheremetjew M."/>
            <person name="Finn R."/>
            <person name="Kale V."/>
            <person name="Holt S."/>
            <person name="Cochrane G."/>
            <person name="Meng A."/>
            <person name="Brown T."/>
            <person name="Cohen L."/>
        </authorList>
    </citation>
    <scope>NUCLEOTIDE SEQUENCE</scope>
    <source>
        <strain evidence="3">CCMP2084</strain>
    </source>
</reference>
<sequence>MTMASSEIDHDDDSIMQVVLFSYEFTYSPFSGNGLLTRSLVKSLLRLEMCRVMVVCCRPHDDHATDSSNKHLAPPEITTEQASRLSVHAATLKPESGWRRLDRDSAWQEFIISNYSPSQQMDIFRALHLRDHSPKGSRRVVCAIDWTGFHAWDSVLSMQNNLTQTVPLVYLNFRVYSSGVSNPAEHEWYNHMEGRALRYATRILALSDVDRISLQSILSASNDVHNENNGILTNNLNSIPPSIELLLPPLRADIDELARSDTNFDPYLPIEAANIIQRHGSLKERCFVTCVVRLSPEKDALRFAHFVEAASHTLAKHGYIPLLAGAAADKEYATLVKNKLLSSECASKGGVVIVESFLSEVELAAIFKRTAINFHPCAYDAFGMTIVEAAAFGVPSAVASGGRVGASKLLDANASFPIPMPPIPHNAGHDLSNSLLPESVAKLEEVLRDYMQLETVGVCAQQKAFAWGEAAYGSTLYKHLSWSIDQKSMLLPN</sequence>
<evidence type="ECO:0000259" key="2">
    <source>
        <dbReference type="Pfam" id="PF00534"/>
    </source>
</evidence>
<dbReference type="Pfam" id="PF00534">
    <property type="entry name" value="Glycos_transf_1"/>
    <property type="match status" value="1"/>
</dbReference>
<dbReference type="Gene3D" id="3.40.50.2000">
    <property type="entry name" value="Glycogen Phosphorylase B"/>
    <property type="match status" value="1"/>
</dbReference>
<organism evidence="3">
    <name type="scientific">Attheya septentrionalis</name>
    <dbReference type="NCBI Taxonomy" id="420275"/>
    <lineage>
        <taxon>Eukaryota</taxon>
        <taxon>Sar</taxon>
        <taxon>Stramenopiles</taxon>
        <taxon>Ochrophyta</taxon>
        <taxon>Bacillariophyta</taxon>
        <taxon>Coscinodiscophyceae</taxon>
        <taxon>Chaetocerotophycidae</taxon>
        <taxon>Chaetocerotales</taxon>
        <taxon>Attheyaceae</taxon>
        <taxon>Attheya</taxon>
    </lineage>
</organism>